<dbReference type="GO" id="GO:0005634">
    <property type="term" value="C:nucleus"/>
    <property type="evidence" value="ECO:0007669"/>
    <property type="project" value="TreeGrafter"/>
</dbReference>
<proteinExistence type="predicted"/>
<dbReference type="GO" id="GO:0006357">
    <property type="term" value="P:regulation of transcription by RNA polymerase II"/>
    <property type="evidence" value="ECO:0007669"/>
    <property type="project" value="TreeGrafter"/>
</dbReference>
<dbReference type="Pfam" id="PF15289">
    <property type="entry name" value="RFXA_RFXANK_bdg"/>
    <property type="match status" value="1"/>
</dbReference>
<protein>
    <recommendedName>
        <fullName evidence="2">Regulatory factor X-associated protein RFXANK-binding domain-containing protein</fullName>
    </recommendedName>
</protein>
<keyword evidence="4" id="KW-1185">Reference proteome</keyword>
<feature type="region of interest" description="Disordered" evidence="1">
    <location>
        <begin position="141"/>
        <end position="162"/>
    </location>
</feature>
<evidence type="ECO:0000259" key="2">
    <source>
        <dbReference type="Pfam" id="PF15289"/>
    </source>
</evidence>
<feature type="region of interest" description="Disordered" evidence="1">
    <location>
        <begin position="199"/>
        <end position="244"/>
    </location>
</feature>
<reference evidence="3" key="1">
    <citation type="submission" date="2025-08" db="UniProtKB">
        <authorList>
            <consortium name="Ensembl"/>
        </authorList>
    </citation>
    <scope>IDENTIFICATION</scope>
</reference>
<accession>A0A669QPD6</accession>
<feature type="region of interest" description="Disordered" evidence="1">
    <location>
        <begin position="1"/>
        <end position="22"/>
    </location>
</feature>
<feature type="region of interest" description="Disordered" evidence="1">
    <location>
        <begin position="287"/>
        <end position="315"/>
    </location>
</feature>
<dbReference type="PANTHER" id="PTHR15110:SF2">
    <property type="entry name" value="REGULATORY FACTOR X-ASSOCIATED PROTEIN"/>
    <property type="match status" value="1"/>
</dbReference>
<reference evidence="3" key="2">
    <citation type="submission" date="2025-09" db="UniProtKB">
        <authorList>
            <consortium name="Ensembl"/>
        </authorList>
    </citation>
    <scope>IDENTIFICATION</scope>
</reference>
<dbReference type="Ensembl" id="ENSPCLT00000031331.1">
    <property type="protein sequence ID" value="ENSPCLP00000022622.1"/>
    <property type="gene ID" value="ENSPCLG00000019888.1"/>
</dbReference>
<dbReference type="InterPro" id="IPR029316">
    <property type="entry name" value="RFXAP_RFXANK-bd"/>
</dbReference>
<evidence type="ECO:0000313" key="3">
    <source>
        <dbReference type="Ensembl" id="ENSPCLP00000022622.1"/>
    </source>
</evidence>
<name>A0A669QPD6_PHACC</name>
<organism evidence="3 4">
    <name type="scientific">Phasianus colchicus</name>
    <name type="common">Common pheasant</name>
    <dbReference type="NCBI Taxonomy" id="9054"/>
    <lineage>
        <taxon>Eukaryota</taxon>
        <taxon>Metazoa</taxon>
        <taxon>Chordata</taxon>
        <taxon>Craniata</taxon>
        <taxon>Vertebrata</taxon>
        <taxon>Euteleostomi</taxon>
        <taxon>Archelosauria</taxon>
        <taxon>Archosauria</taxon>
        <taxon>Dinosauria</taxon>
        <taxon>Saurischia</taxon>
        <taxon>Theropoda</taxon>
        <taxon>Coelurosauria</taxon>
        <taxon>Aves</taxon>
        <taxon>Neognathae</taxon>
        <taxon>Galloanserae</taxon>
        <taxon>Galliformes</taxon>
        <taxon>Phasianidae</taxon>
        <taxon>Phasianinae</taxon>
        <taxon>Phasianus</taxon>
    </lineage>
</organism>
<feature type="compositionally biased region" description="Gly residues" evidence="1">
    <location>
        <begin position="297"/>
        <end position="312"/>
    </location>
</feature>
<evidence type="ECO:0000313" key="4">
    <source>
        <dbReference type="Proteomes" id="UP000472261"/>
    </source>
</evidence>
<evidence type="ECO:0000256" key="1">
    <source>
        <dbReference type="SAM" id="MobiDB-lite"/>
    </source>
</evidence>
<feature type="compositionally biased region" description="Low complexity" evidence="1">
    <location>
        <begin position="219"/>
        <end position="229"/>
    </location>
</feature>
<feature type="compositionally biased region" description="Basic residues" evidence="1">
    <location>
        <begin position="1"/>
        <end position="11"/>
    </location>
</feature>
<sequence length="402" mass="41198">MIHKEAKRKHSSTFGYPSPAGYKHSQGTVHTQTLIRTACVQSATPISTCMLGKELISPAHTNCCDTAGTRFFTGEPQDKTPARSAELRHEGALPLATRWRQAGGPAVHARRARGGGACALGQLRAEAPSGAAGSLTGVLRASPAAAPPSSASSSASSSSSPPQLALLVMQPCGGEEEAAAGGGVLPGADAPPSASGGLMLFYELGPGDGEAEAGEEETAAAGGESTASPEELEEEEQAAASSGEAAAAGGGCKSCTYQGCSETTTQVAKQRKPWMCKRHRNKMYKDKYKRKKSDQALGGGGGAAAANAGGGPRAEVRRGAAGLRGAAGGKAVAASAARFVLHPLRSFCGGNSCASARFPPLKRLQLQLLLSLQGGRIVLKVQFLLQNREQAPLEIAQQDRLF</sequence>
<dbReference type="AlphaFoldDB" id="A0A669QPD6"/>
<feature type="compositionally biased region" description="Acidic residues" evidence="1">
    <location>
        <begin position="209"/>
        <end position="218"/>
    </location>
</feature>
<dbReference type="PANTHER" id="PTHR15110">
    <property type="entry name" value="REGULATORY FACTOR X-ASSOCIATED PROTEIN"/>
    <property type="match status" value="1"/>
</dbReference>
<dbReference type="Proteomes" id="UP000472261">
    <property type="component" value="Unplaced"/>
</dbReference>
<feature type="domain" description="Regulatory factor X-associated protein RFXANK-binding" evidence="2">
    <location>
        <begin position="255"/>
        <end position="301"/>
    </location>
</feature>